<dbReference type="Pfam" id="PF08446">
    <property type="entry name" value="PAS_2"/>
    <property type="match status" value="1"/>
</dbReference>
<dbReference type="GO" id="GO:0009584">
    <property type="term" value="P:detection of visible light"/>
    <property type="evidence" value="ECO:0007669"/>
    <property type="project" value="InterPro"/>
</dbReference>
<proteinExistence type="predicted"/>
<dbReference type="GO" id="GO:0009881">
    <property type="term" value="F:photoreceptor activity"/>
    <property type="evidence" value="ECO:0007669"/>
    <property type="project" value="UniProtKB-KW"/>
</dbReference>
<keyword evidence="7" id="KW-1185">Reference proteome</keyword>
<dbReference type="Pfam" id="PF01590">
    <property type="entry name" value="GAF"/>
    <property type="match status" value="1"/>
</dbReference>
<keyword evidence="1" id="KW-0600">Photoreceptor protein</keyword>
<keyword evidence="2" id="KW-0716">Sensory transduction</keyword>
<dbReference type="PRINTS" id="PR01033">
    <property type="entry name" value="PHYTOCHROME"/>
</dbReference>
<comment type="caution">
    <text evidence="6">The sequence shown here is derived from an EMBL/GenBank/DDBJ whole genome shotgun (WGS) entry which is preliminary data.</text>
</comment>
<dbReference type="RefSeq" id="WP_163915991.1">
    <property type="nucleotide sequence ID" value="NZ_JAAGWD010000007.1"/>
</dbReference>
<evidence type="ECO:0000256" key="1">
    <source>
        <dbReference type="ARBA" id="ARBA00022543"/>
    </source>
</evidence>
<dbReference type="AlphaFoldDB" id="A0A6B3LZZ5"/>
<evidence type="ECO:0000256" key="4">
    <source>
        <dbReference type="ARBA" id="ARBA00023170"/>
    </source>
</evidence>
<dbReference type="GO" id="GO:0006355">
    <property type="term" value="P:regulation of DNA-templated transcription"/>
    <property type="evidence" value="ECO:0007669"/>
    <property type="project" value="InterPro"/>
</dbReference>
<dbReference type="SMART" id="SM00065">
    <property type="entry name" value="GAF"/>
    <property type="match status" value="1"/>
</dbReference>
<organism evidence="6 7">
    <name type="scientific">Pontibacter burrus</name>
    <dbReference type="NCBI Taxonomy" id="2704466"/>
    <lineage>
        <taxon>Bacteria</taxon>
        <taxon>Pseudomonadati</taxon>
        <taxon>Bacteroidota</taxon>
        <taxon>Cytophagia</taxon>
        <taxon>Cytophagales</taxon>
        <taxon>Hymenobacteraceae</taxon>
        <taxon>Pontibacter</taxon>
    </lineage>
</organism>
<protein>
    <submittedName>
        <fullName evidence="6">GAF domain-containing protein</fullName>
    </submittedName>
</protein>
<dbReference type="PROSITE" id="PS50046">
    <property type="entry name" value="PHYTOCHROME_2"/>
    <property type="match status" value="1"/>
</dbReference>
<dbReference type="SUPFAM" id="SSF55785">
    <property type="entry name" value="PYP-like sensor domain (PAS domain)"/>
    <property type="match status" value="1"/>
</dbReference>
<feature type="domain" description="Phytochrome chromophore attachment site" evidence="5">
    <location>
        <begin position="156"/>
        <end position="314"/>
    </location>
</feature>
<evidence type="ECO:0000256" key="3">
    <source>
        <dbReference type="ARBA" id="ARBA00022991"/>
    </source>
</evidence>
<dbReference type="InterPro" id="IPR013515">
    <property type="entry name" value="Phytochrome_cen-reg"/>
</dbReference>
<dbReference type="InterPro" id="IPR035965">
    <property type="entry name" value="PAS-like_dom_sf"/>
</dbReference>
<dbReference type="InterPro" id="IPR013654">
    <property type="entry name" value="PAS_2"/>
</dbReference>
<keyword evidence="3" id="KW-0157">Chromophore</keyword>
<dbReference type="Gene3D" id="3.30.450.40">
    <property type="match status" value="1"/>
</dbReference>
<evidence type="ECO:0000259" key="5">
    <source>
        <dbReference type="PROSITE" id="PS50046"/>
    </source>
</evidence>
<gene>
    <name evidence="6" type="ORF">GXP69_15445</name>
</gene>
<keyword evidence="4" id="KW-0675">Receptor</keyword>
<reference evidence="6 7" key="1">
    <citation type="submission" date="2020-02" db="EMBL/GenBank/DDBJ databases">
        <authorList>
            <person name="Kim M.K."/>
        </authorList>
    </citation>
    <scope>NUCLEOTIDE SEQUENCE [LARGE SCALE GENOMIC DNA]</scope>
    <source>
        <strain evidence="6 7">BT327</strain>
    </source>
</reference>
<dbReference type="PANTHER" id="PTHR43065:SF42">
    <property type="entry name" value="TWO-COMPONENT SENSOR PPRA"/>
    <property type="match status" value="1"/>
</dbReference>
<dbReference type="Pfam" id="PF00360">
    <property type="entry name" value="PHY"/>
    <property type="match status" value="1"/>
</dbReference>
<dbReference type="InterPro" id="IPR016132">
    <property type="entry name" value="Phyto_chromo_attachment"/>
</dbReference>
<evidence type="ECO:0000313" key="6">
    <source>
        <dbReference type="EMBL" id="NEM99094.1"/>
    </source>
</evidence>
<dbReference type="Gene3D" id="3.30.450.270">
    <property type="match status" value="1"/>
</dbReference>
<dbReference type="EMBL" id="JAAGWD010000007">
    <property type="protein sequence ID" value="NEM99094.1"/>
    <property type="molecule type" value="Genomic_DNA"/>
</dbReference>
<dbReference type="InterPro" id="IPR003018">
    <property type="entry name" value="GAF"/>
</dbReference>
<dbReference type="InterPro" id="IPR001294">
    <property type="entry name" value="Phytochrome"/>
</dbReference>
<evidence type="ECO:0000256" key="2">
    <source>
        <dbReference type="ARBA" id="ARBA00022606"/>
    </source>
</evidence>
<dbReference type="InterPro" id="IPR043150">
    <property type="entry name" value="Phytochrome_PHY_sf"/>
</dbReference>
<dbReference type="Proteomes" id="UP000474777">
    <property type="component" value="Unassembled WGS sequence"/>
</dbReference>
<name>A0A6B3LZZ5_9BACT</name>
<dbReference type="SUPFAM" id="SSF55781">
    <property type="entry name" value="GAF domain-like"/>
    <property type="match status" value="2"/>
</dbReference>
<accession>A0A6B3LZZ5</accession>
<sequence>MQYSPAPVNIPLEKNYDSEVCGSIPLHLVNLIQPHGMLLVLDKQELRILQASANTEVFLQITADELLSKPFASLIQESQLAEITSKLGAHANQDKIPFTLTFIVDGVEKSFTSTFLQHAEYILVELEESKPTVQESFISLYQHLKYITSLLKEPETIPQVAQVAAEELKKFSGFDKVMVYQFDPSWNGIVIAQAREEDMDDYFDLRFPASDVPKQARDLYFKNPYRLIPTRNYTPVRLVPVLNPITHKFTDLSDCSLRSVASVHLEYLTNMNVDASMSLPLIIDNKLWGLISCHHKTPKYPSYEMRSAMELLSGILSAQLEARHKEETMAHRVKLRSVHASLLEQLYTSTNFAEGLLEGETTILELFDLAGAAVFYEGTVWVAGETPSEQEMRDLVSWLRRNNAGGLYVTNVLPQVYPHSKAYHTIASGLLAIPINAEQGEFILGFRPEVQQTVNWGGNPNNAIQMEPDGKSYHPRNSFEIYKETVKFTSLPWNADDADAAETLRHAVLEKLMKDRY</sequence>
<evidence type="ECO:0000313" key="7">
    <source>
        <dbReference type="Proteomes" id="UP000474777"/>
    </source>
</evidence>
<dbReference type="PANTHER" id="PTHR43065">
    <property type="entry name" value="SENSOR HISTIDINE KINASE"/>
    <property type="match status" value="1"/>
</dbReference>
<dbReference type="InterPro" id="IPR029016">
    <property type="entry name" value="GAF-like_dom_sf"/>
</dbReference>
<dbReference type="Gene3D" id="3.30.450.20">
    <property type="entry name" value="PAS domain"/>
    <property type="match status" value="1"/>
</dbReference>